<proteinExistence type="predicted"/>
<gene>
    <name evidence="1" type="ORF">MTBPR1_230002</name>
</gene>
<accession>A0A1C3RH10</accession>
<organism evidence="1 2">
    <name type="scientific">Candidatus Terasakiella magnetica</name>
    <dbReference type="NCBI Taxonomy" id="1867952"/>
    <lineage>
        <taxon>Bacteria</taxon>
        <taxon>Pseudomonadati</taxon>
        <taxon>Pseudomonadota</taxon>
        <taxon>Alphaproteobacteria</taxon>
        <taxon>Rhodospirillales</taxon>
        <taxon>Terasakiellaceae</taxon>
        <taxon>Terasakiella</taxon>
    </lineage>
</organism>
<reference evidence="1 2" key="1">
    <citation type="submission" date="2016-07" db="EMBL/GenBank/DDBJ databases">
        <authorList>
            <person name="Lefevre C.T."/>
        </authorList>
    </citation>
    <scope>NUCLEOTIDE SEQUENCE [LARGE SCALE GENOMIC DNA]</scope>
    <source>
        <strain evidence="1">PR1</strain>
    </source>
</reference>
<dbReference type="EMBL" id="FLYE01000016">
    <property type="protein sequence ID" value="SCA56583.1"/>
    <property type="molecule type" value="Genomic_DNA"/>
</dbReference>
<name>A0A1C3RH10_9PROT</name>
<protein>
    <submittedName>
        <fullName evidence="1">Uncharacterized protein</fullName>
    </submittedName>
</protein>
<keyword evidence="2" id="KW-1185">Reference proteome</keyword>
<dbReference type="Proteomes" id="UP000231658">
    <property type="component" value="Unassembled WGS sequence"/>
</dbReference>
<dbReference type="AlphaFoldDB" id="A0A1C3RH10"/>
<evidence type="ECO:0000313" key="1">
    <source>
        <dbReference type="EMBL" id="SCA56583.1"/>
    </source>
</evidence>
<sequence>MPAAILLPLAKPSPSCHSLLISVFPQTTEITLQNKLSQPDTGYFTLKHPVTTYFNLKHCKTGCAELVQTSTQVLQASFKVIHSPLSSIH</sequence>
<evidence type="ECO:0000313" key="2">
    <source>
        <dbReference type="Proteomes" id="UP000231658"/>
    </source>
</evidence>